<accession>A0ABP9S231</accession>
<feature type="transmembrane region" description="Helical" evidence="2">
    <location>
        <begin position="237"/>
        <end position="255"/>
    </location>
</feature>
<dbReference type="CDD" id="cd06257">
    <property type="entry name" value="DnaJ"/>
    <property type="match status" value="1"/>
</dbReference>
<evidence type="ECO:0000256" key="2">
    <source>
        <dbReference type="SAM" id="Phobius"/>
    </source>
</evidence>
<feature type="domain" description="J" evidence="3">
    <location>
        <begin position="4"/>
        <end position="70"/>
    </location>
</feature>
<keyword evidence="2" id="KW-0812">Transmembrane</keyword>
<keyword evidence="1" id="KW-0143">Chaperone</keyword>
<reference evidence="5" key="1">
    <citation type="journal article" date="2019" name="Int. J. Syst. Evol. Microbiol.">
        <title>The Global Catalogue of Microorganisms (GCM) 10K type strain sequencing project: providing services to taxonomists for standard genome sequencing and annotation.</title>
        <authorList>
            <consortium name="The Broad Institute Genomics Platform"/>
            <consortium name="The Broad Institute Genome Sequencing Center for Infectious Disease"/>
            <person name="Wu L."/>
            <person name="Ma J."/>
        </authorList>
    </citation>
    <scope>NUCLEOTIDE SEQUENCE [LARGE SCALE GENOMIC DNA]</scope>
    <source>
        <strain evidence="5">JCM 18720</strain>
    </source>
</reference>
<organism evidence="4 5">
    <name type="scientific">Ferrimonas gelatinilytica</name>
    <dbReference type="NCBI Taxonomy" id="1255257"/>
    <lineage>
        <taxon>Bacteria</taxon>
        <taxon>Pseudomonadati</taxon>
        <taxon>Pseudomonadota</taxon>
        <taxon>Gammaproteobacteria</taxon>
        <taxon>Alteromonadales</taxon>
        <taxon>Ferrimonadaceae</taxon>
        <taxon>Ferrimonas</taxon>
    </lineage>
</organism>
<dbReference type="Gene3D" id="1.10.287.110">
    <property type="entry name" value="DnaJ domain"/>
    <property type="match status" value="1"/>
</dbReference>
<gene>
    <name evidence="4" type="ORF">GCM10025772_12120</name>
</gene>
<sequence>MELNYYQVLGLSPDAELAVIKAAYRALCKKYHPDKFDGDPAEATARMQQVNEAHAVLSDPEKRREYDHQWGESNTYQDSWSEEQSQLDEELESTWQYSVNFYPDLLTLHLSLSRISKELAYAFKLLVVEEKLFNERVKLADQLETAFLTRYFGSNRRIQLAARGYIFQGRRQAALELNKAAKTFGNSIDADLVLTRVRQSYPCKAKNEQDADSKDAKTYAAGEEESLEQERVYVKRGVLALVGVLFMYFLAIVTANA</sequence>
<dbReference type="Pfam" id="PF00226">
    <property type="entry name" value="DnaJ"/>
    <property type="match status" value="1"/>
</dbReference>
<dbReference type="EMBL" id="BAABLF010000006">
    <property type="protein sequence ID" value="GAA5189527.1"/>
    <property type="molecule type" value="Genomic_DNA"/>
</dbReference>
<dbReference type="InterPro" id="IPR001623">
    <property type="entry name" value="DnaJ_domain"/>
</dbReference>
<dbReference type="Proteomes" id="UP001501600">
    <property type="component" value="Unassembled WGS sequence"/>
</dbReference>
<evidence type="ECO:0000313" key="4">
    <source>
        <dbReference type="EMBL" id="GAA5189527.1"/>
    </source>
</evidence>
<dbReference type="SMART" id="SM00271">
    <property type="entry name" value="DnaJ"/>
    <property type="match status" value="1"/>
</dbReference>
<dbReference type="SUPFAM" id="SSF46565">
    <property type="entry name" value="Chaperone J-domain"/>
    <property type="match status" value="1"/>
</dbReference>
<evidence type="ECO:0000313" key="5">
    <source>
        <dbReference type="Proteomes" id="UP001501600"/>
    </source>
</evidence>
<dbReference type="RefSeq" id="WP_345316147.1">
    <property type="nucleotide sequence ID" value="NZ_BAABLF010000006.1"/>
</dbReference>
<keyword evidence="5" id="KW-1185">Reference proteome</keyword>
<dbReference type="PANTHER" id="PTHR24074">
    <property type="entry name" value="CO-CHAPERONE PROTEIN DJLA"/>
    <property type="match status" value="1"/>
</dbReference>
<evidence type="ECO:0000259" key="3">
    <source>
        <dbReference type="PROSITE" id="PS50076"/>
    </source>
</evidence>
<dbReference type="InterPro" id="IPR050817">
    <property type="entry name" value="DjlA_DnaK_co-chaperone"/>
</dbReference>
<dbReference type="PRINTS" id="PR00625">
    <property type="entry name" value="JDOMAIN"/>
</dbReference>
<proteinExistence type="predicted"/>
<dbReference type="PROSITE" id="PS50076">
    <property type="entry name" value="DNAJ_2"/>
    <property type="match status" value="1"/>
</dbReference>
<evidence type="ECO:0000256" key="1">
    <source>
        <dbReference type="ARBA" id="ARBA00023186"/>
    </source>
</evidence>
<protein>
    <recommendedName>
        <fullName evidence="3">J domain-containing protein</fullName>
    </recommendedName>
</protein>
<keyword evidence="2" id="KW-0472">Membrane</keyword>
<keyword evidence="2" id="KW-1133">Transmembrane helix</keyword>
<name>A0ABP9S231_9GAMM</name>
<comment type="caution">
    <text evidence="4">The sequence shown here is derived from an EMBL/GenBank/DDBJ whole genome shotgun (WGS) entry which is preliminary data.</text>
</comment>
<dbReference type="InterPro" id="IPR036869">
    <property type="entry name" value="J_dom_sf"/>
</dbReference>